<evidence type="ECO:0000256" key="4">
    <source>
        <dbReference type="ARBA" id="ARBA00022840"/>
    </source>
</evidence>
<keyword evidence="3" id="KW-0547">Nucleotide-binding</keyword>
<dbReference type="AlphaFoldDB" id="A0A5C1QHW4"/>
<keyword evidence="7" id="KW-1185">Reference proteome</keyword>
<dbReference type="OrthoDB" id="9802264at2"/>
<dbReference type="Pfam" id="PF00005">
    <property type="entry name" value="ABC_tran"/>
    <property type="match status" value="1"/>
</dbReference>
<dbReference type="PROSITE" id="PS00211">
    <property type="entry name" value="ABC_TRANSPORTER_1"/>
    <property type="match status" value="1"/>
</dbReference>
<sequence>MKLELDQLSKHYGELKVLDKISLTLGDVRSLVLIGPSGGGKTTLLRLIAGLEQPDGGNILINDRLIEFKSEESLREYRKRIGMVFQSYNLFPHLTALENITLPLVKVHGYKEKQAQDEALVLLERFNLADQAFKKPAQLSGGQKQRIAICRAVAIGPEFLLLDEPTSALDPEFTSEVLDLIGELRSEGMRLILVTHEMGFARQAADYILFVGDGGLIGQGTPEELFVQNSDERVSRFFNTVLKYN</sequence>
<dbReference type="GO" id="GO:0016887">
    <property type="term" value="F:ATP hydrolysis activity"/>
    <property type="evidence" value="ECO:0007669"/>
    <property type="project" value="InterPro"/>
</dbReference>
<organism evidence="6 7">
    <name type="scientific">Oceanispirochaeta crateris</name>
    <dbReference type="NCBI Taxonomy" id="2518645"/>
    <lineage>
        <taxon>Bacteria</taxon>
        <taxon>Pseudomonadati</taxon>
        <taxon>Spirochaetota</taxon>
        <taxon>Spirochaetia</taxon>
        <taxon>Spirochaetales</taxon>
        <taxon>Spirochaetaceae</taxon>
        <taxon>Oceanispirochaeta</taxon>
    </lineage>
</organism>
<dbReference type="InterPro" id="IPR017871">
    <property type="entry name" value="ABC_transporter-like_CS"/>
</dbReference>
<evidence type="ECO:0000259" key="5">
    <source>
        <dbReference type="PROSITE" id="PS50893"/>
    </source>
</evidence>
<feature type="domain" description="ABC transporter" evidence="5">
    <location>
        <begin position="3"/>
        <end position="238"/>
    </location>
</feature>
<evidence type="ECO:0000256" key="3">
    <source>
        <dbReference type="ARBA" id="ARBA00022741"/>
    </source>
</evidence>
<keyword evidence="4 6" id="KW-0067">ATP-binding</keyword>
<dbReference type="GO" id="GO:0015424">
    <property type="term" value="F:ABC-type amino acid transporter activity"/>
    <property type="evidence" value="ECO:0007669"/>
    <property type="project" value="InterPro"/>
</dbReference>
<dbReference type="InterPro" id="IPR030679">
    <property type="entry name" value="ABC_ATPase_HisP-typ"/>
</dbReference>
<dbReference type="InterPro" id="IPR027417">
    <property type="entry name" value="P-loop_NTPase"/>
</dbReference>
<gene>
    <name evidence="6" type="ORF">EXM22_06930</name>
</gene>
<keyword evidence="2" id="KW-0813">Transport</keyword>
<dbReference type="EMBL" id="CP036150">
    <property type="protein sequence ID" value="QEN07735.1"/>
    <property type="molecule type" value="Genomic_DNA"/>
</dbReference>
<dbReference type="InterPro" id="IPR003593">
    <property type="entry name" value="AAA+_ATPase"/>
</dbReference>
<evidence type="ECO:0000256" key="2">
    <source>
        <dbReference type="ARBA" id="ARBA00022448"/>
    </source>
</evidence>
<accession>A0A5C1QHW4</accession>
<dbReference type="Proteomes" id="UP000324209">
    <property type="component" value="Chromosome"/>
</dbReference>
<dbReference type="InterPro" id="IPR050086">
    <property type="entry name" value="MetN_ABC_transporter-like"/>
</dbReference>
<protein>
    <submittedName>
        <fullName evidence="6">Amino acid ABC transporter ATP-binding protein</fullName>
    </submittedName>
</protein>
<dbReference type="PIRSF" id="PIRSF039085">
    <property type="entry name" value="ABC_ATPase_HisP"/>
    <property type="match status" value="1"/>
</dbReference>
<dbReference type="RefSeq" id="WP_149485815.1">
    <property type="nucleotide sequence ID" value="NZ_CP036150.1"/>
</dbReference>
<dbReference type="SMART" id="SM00382">
    <property type="entry name" value="AAA"/>
    <property type="match status" value="1"/>
</dbReference>
<dbReference type="PANTHER" id="PTHR43166:SF4">
    <property type="entry name" value="PHOSPHONATES IMPORT ATP-BINDING PROTEIN PHNC"/>
    <property type="match status" value="1"/>
</dbReference>
<proteinExistence type="inferred from homology"/>
<name>A0A5C1QHW4_9SPIO</name>
<evidence type="ECO:0000256" key="1">
    <source>
        <dbReference type="ARBA" id="ARBA00005417"/>
    </source>
</evidence>
<dbReference type="InterPro" id="IPR003439">
    <property type="entry name" value="ABC_transporter-like_ATP-bd"/>
</dbReference>
<dbReference type="KEGG" id="ock:EXM22_06930"/>
<dbReference type="PROSITE" id="PS50893">
    <property type="entry name" value="ABC_TRANSPORTER_2"/>
    <property type="match status" value="1"/>
</dbReference>
<dbReference type="PANTHER" id="PTHR43166">
    <property type="entry name" value="AMINO ACID IMPORT ATP-BINDING PROTEIN"/>
    <property type="match status" value="1"/>
</dbReference>
<comment type="similarity">
    <text evidence="1">Belongs to the ABC transporter superfamily.</text>
</comment>
<dbReference type="GO" id="GO:0005524">
    <property type="term" value="F:ATP binding"/>
    <property type="evidence" value="ECO:0007669"/>
    <property type="project" value="UniProtKB-KW"/>
</dbReference>
<dbReference type="SUPFAM" id="SSF52540">
    <property type="entry name" value="P-loop containing nucleoside triphosphate hydrolases"/>
    <property type="match status" value="1"/>
</dbReference>
<dbReference type="Gene3D" id="3.40.50.300">
    <property type="entry name" value="P-loop containing nucleotide triphosphate hydrolases"/>
    <property type="match status" value="1"/>
</dbReference>
<evidence type="ECO:0000313" key="6">
    <source>
        <dbReference type="EMBL" id="QEN07735.1"/>
    </source>
</evidence>
<reference evidence="6 7" key="1">
    <citation type="submission" date="2019-02" db="EMBL/GenBank/DDBJ databases">
        <title>Complete Genome Sequence and Methylome Analysis of free living Spirochaetas.</title>
        <authorList>
            <person name="Fomenkov A."/>
            <person name="Dubinina G."/>
            <person name="Leshcheva N."/>
            <person name="Mikheeva N."/>
            <person name="Grabovich M."/>
            <person name="Vincze T."/>
            <person name="Roberts R.J."/>
        </authorList>
    </citation>
    <scope>NUCLEOTIDE SEQUENCE [LARGE SCALE GENOMIC DNA]</scope>
    <source>
        <strain evidence="6 7">K2</strain>
    </source>
</reference>
<evidence type="ECO:0000313" key="7">
    <source>
        <dbReference type="Proteomes" id="UP000324209"/>
    </source>
</evidence>